<proteinExistence type="predicted"/>
<feature type="chain" id="PRO_5020306061" evidence="2">
    <location>
        <begin position="26"/>
        <end position="575"/>
    </location>
</feature>
<name>A0A4S2KA41_9HYME</name>
<evidence type="ECO:0000313" key="4">
    <source>
        <dbReference type="Proteomes" id="UP000310200"/>
    </source>
</evidence>
<keyword evidence="4" id="KW-1185">Reference proteome</keyword>
<accession>A0A4S2KA41</accession>
<protein>
    <submittedName>
        <fullName evidence="3">Uncharacterized protein</fullName>
    </submittedName>
</protein>
<comment type="caution">
    <text evidence="3">The sequence shown here is derived from an EMBL/GenBank/DDBJ whole genome shotgun (WGS) entry which is preliminary data.</text>
</comment>
<gene>
    <name evidence="3" type="ORF">DBV15_06530</name>
</gene>
<evidence type="ECO:0000256" key="1">
    <source>
        <dbReference type="SAM" id="MobiDB-lite"/>
    </source>
</evidence>
<feature type="region of interest" description="Disordered" evidence="1">
    <location>
        <begin position="272"/>
        <end position="297"/>
    </location>
</feature>
<feature type="compositionally biased region" description="Polar residues" evidence="1">
    <location>
        <begin position="281"/>
        <end position="297"/>
    </location>
</feature>
<dbReference type="Proteomes" id="UP000310200">
    <property type="component" value="Unassembled WGS sequence"/>
</dbReference>
<reference evidence="3 4" key="1">
    <citation type="journal article" date="2019" name="Philos. Trans. R. Soc. Lond., B, Biol. Sci.">
        <title>Ant behaviour and brain gene expression of defending hosts depend on the ecological success of the intruding social parasite.</title>
        <authorList>
            <person name="Kaur R."/>
            <person name="Stoldt M."/>
            <person name="Jongepier E."/>
            <person name="Feldmeyer B."/>
            <person name="Menzel F."/>
            <person name="Bornberg-Bauer E."/>
            <person name="Foitzik S."/>
        </authorList>
    </citation>
    <scope>NUCLEOTIDE SEQUENCE [LARGE SCALE GENOMIC DNA]</scope>
    <source>
        <tissue evidence="3">Whole body</tissue>
    </source>
</reference>
<feature type="region of interest" description="Disordered" evidence="1">
    <location>
        <begin position="410"/>
        <end position="432"/>
    </location>
</feature>
<evidence type="ECO:0000256" key="2">
    <source>
        <dbReference type="SAM" id="SignalP"/>
    </source>
</evidence>
<evidence type="ECO:0000313" key="3">
    <source>
        <dbReference type="EMBL" id="TGZ46195.1"/>
    </source>
</evidence>
<keyword evidence="2" id="KW-0732">Signal</keyword>
<organism evidence="3 4">
    <name type="scientific">Temnothorax longispinosus</name>
    <dbReference type="NCBI Taxonomy" id="300112"/>
    <lineage>
        <taxon>Eukaryota</taxon>
        <taxon>Metazoa</taxon>
        <taxon>Ecdysozoa</taxon>
        <taxon>Arthropoda</taxon>
        <taxon>Hexapoda</taxon>
        <taxon>Insecta</taxon>
        <taxon>Pterygota</taxon>
        <taxon>Neoptera</taxon>
        <taxon>Endopterygota</taxon>
        <taxon>Hymenoptera</taxon>
        <taxon>Apocrita</taxon>
        <taxon>Aculeata</taxon>
        <taxon>Formicoidea</taxon>
        <taxon>Formicidae</taxon>
        <taxon>Myrmicinae</taxon>
        <taxon>Temnothorax</taxon>
    </lineage>
</organism>
<feature type="signal peptide" evidence="2">
    <location>
        <begin position="1"/>
        <end position="25"/>
    </location>
</feature>
<sequence length="575" mass="64947">MKNDSSFESIMFFVTFLLFVGVLHAKPIEYEDIANLLPTEPQTTNDTLAAIVRDPVVKDAVQNTVGNGSLAGLVVKKKVFVVPATEPTKVVSQREQILVVPMTHLEDVRKNITEAVNAATEADGLALTDAQSFTENNENGYTNSEGKDISSYALQNDNFYEATEISKTTHEPLFIDNIPQEIPYLVANPRQEIVPPEDPSAISVPIIAFLDPAKISNEKIDVPIAGVLSRQDGMLKSQLENGRDEIQRNVQNYVDESSWSVDLNNWRLNSSPSKMEVSSSPYEPTKQTKYANDINPENSLPVTMSRVDIVTPLFWTSDADINYPKDPRDMEVAADIVFRPLFRYRQELFLLAVSLNWSSARARQRTNNVILNSTDRSIDQLDYTQSRKSPDDERYIKRVQIHNQIGLDGKVRGIHSDSDEEDKPGIHAYGLPKKHLQDNGIIERLQLGNDHIDETSKSGRLVEAYGIPKNKVATNGFIERLPLSSTDRQSAKLGSENESVRIRRSVRTGSENKVEEKVASEAEDMETQDTKVFRPLFVYRQQVAARERQKHARNVVHRNHRHATHQPCYHRQVTY</sequence>
<dbReference type="EMBL" id="QBLH01002927">
    <property type="protein sequence ID" value="TGZ46195.1"/>
    <property type="molecule type" value="Genomic_DNA"/>
</dbReference>
<dbReference type="AlphaFoldDB" id="A0A4S2KA41"/>